<dbReference type="Gene3D" id="3.40.50.12790">
    <property type="entry name" value="FHIPEP family, domain 4"/>
    <property type="match status" value="1"/>
</dbReference>
<organism evidence="1 2">
    <name type="scientific">Burkholderia territorii</name>
    <dbReference type="NCBI Taxonomy" id="1503055"/>
    <lineage>
        <taxon>Bacteria</taxon>
        <taxon>Pseudomonadati</taxon>
        <taxon>Pseudomonadota</taxon>
        <taxon>Betaproteobacteria</taxon>
        <taxon>Burkholderiales</taxon>
        <taxon>Burkholderiaceae</taxon>
        <taxon>Burkholderia</taxon>
        <taxon>Burkholderia cepacia complex</taxon>
    </lineage>
</organism>
<proteinExistence type="predicted"/>
<evidence type="ECO:0000313" key="1">
    <source>
        <dbReference type="EMBL" id="KAB0650196.1"/>
    </source>
</evidence>
<sequence length="82" mass="8397">QAAGAGGHGNPQGAARLAVMVALGARRYVKTILQPVLPDLAVLSYQEIEEDVQLHTVGWVKNPPDDGTLGAGAGVRTPGVAQ</sequence>
<dbReference type="AlphaFoldDB" id="A0A6L3NAU6"/>
<accession>A0A6L3NAU6</accession>
<dbReference type="Proteomes" id="UP000473571">
    <property type="component" value="Unassembled WGS sequence"/>
</dbReference>
<reference evidence="1 2" key="1">
    <citation type="submission" date="2019-09" db="EMBL/GenBank/DDBJ databases">
        <title>Draft genome sequences of 48 bacterial type strains from the CCUG.</title>
        <authorList>
            <person name="Tunovic T."/>
            <person name="Pineiro-Iglesias B."/>
            <person name="Unosson C."/>
            <person name="Inganas E."/>
            <person name="Ohlen M."/>
            <person name="Cardew S."/>
            <person name="Jensie-Markopoulos S."/>
            <person name="Salva-Serra F."/>
            <person name="Jaen-Luchoro D."/>
            <person name="Karlsson R."/>
            <person name="Svensson-Stadler L."/>
            <person name="Chun J."/>
            <person name="Moore E."/>
        </authorList>
    </citation>
    <scope>NUCLEOTIDE SEQUENCE [LARGE SCALE GENOMIC DNA]</scope>
    <source>
        <strain evidence="1 2">CCUG 65687</strain>
    </source>
</reference>
<dbReference type="EMBL" id="VZOL01000656">
    <property type="protein sequence ID" value="KAB0650196.1"/>
    <property type="molecule type" value="Genomic_DNA"/>
</dbReference>
<gene>
    <name evidence="1" type="ORF">F7R13_28305</name>
</gene>
<name>A0A6L3NAU6_9BURK</name>
<comment type="caution">
    <text evidence="1">The sequence shown here is derived from an EMBL/GenBank/DDBJ whole genome shotgun (WGS) entry which is preliminary data.</text>
</comment>
<protein>
    <submittedName>
        <fullName evidence="1">EscV/YscV/HrcV family type III secretion system export apparatus protein</fullName>
    </submittedName>
</protein>
<feature type="non-terminal residue" evidence="1">
    <location>
        <position position="1"/>
    </location>
</feature>
<dbReference type="InterPro" id="IPR042196">
    <property type="entry name" value="FHIPEP_4"/>
</dbReference>
<evidence type="ECO:0000313" key="2">
    <source>
        <dbReference type="Proteomes" id="UP000473571"/>
    </source>
</evidence>